<dbReference type="EMBL" id="CP159925">
    <property type="protein sequence ID" value="XCO76900.1"/>
    <property type="molecule type" value="Genomic_DNA"/>
</dbReference>
<sequence>MSSSYPALDRAITDSLSALPADDEATRQRLAALREGIYRIVAAPPHDGTPQPILAQQLEAAVQARRLARFELENNPASPSPLGRFRPPNRFVVPAAQIGDDDALHATLAMLDCASRLYASEAGRTMHEPFQDVIAASPPIVALIRGCLRSGKLLAIAARPVATPVFDYHEDSATLVVAIGTTAKDAAAHSAIRDRLAAGLLCCTLPLTAQGRQTAMRRIMLTLRLSPKLLGGVAGAVVRGTLKTLGELRSRPGTIALYSPQLEAIHLDISAIATPRSGSGDVPLETLVRIAQNLGHEAQHALNICVYRQTRQSYYERYAQHPTLAAGALPDYTKWVHAYLSLHRWDEAHAEIAGWNAGIGLAQRQLRDRDKALNLCYRCALPLARRYFRQPASGPAPIASVPPPREGLQFDAHYQFAPREDNVEAMGRYFYDESAAAPGRLPYYPNLYAHYALFEAIDHCRRVTRTSTPRLRIDFKRLRLDPRRCVAEGPTLPSQVNEVEIEDRSGRDTKRWRFYRHGGDVVVEEIRQEQIDLAQIFGVDFARQKRKRSSDGD</sequence>
<proteinExistence type="predicted"/>
<protein>
    <submittedName>
        <fullName evidence="1">Uncharacterized protein</fullName>
    </submittedName>
</protein>
<reference evidence="1" key="1">
    <citation type="submission" date="2024-06" db="EMBL/GenBank/DDBJ databases">
        <authorList>
            <person name="Li S."/>
        </authorList>
    </citation>
    <scope>NUCLEOTIDE SEQUENCE</scope>
    <source>
        <strain evidence="1">SR10</strain>
    </source>
</reference>
<gene>
    <name evidence="1" type="ORF">ABU614_08995</name>
</gene>
<accession>A0AAU8MWQ2</accession>
<dbReference type="AlphaFoldDB" id="A0AAU8MWQ2"/>
<dbReference type="RefSeq" id="WP_363800188.1">
    <property type="nucleotide sequence ID" value="NZ_CP159925.1"/>
</dbReference>
<evidence type="ECO:0000313" key="1">
    <source>
        <dbReference type="EMBL" id="XCO76900.1"/>
    </source>
</evidence>
<name>A0AAU8MWQ2_9GAMM</name>
<organism evidence="1">
    <name type="scientific">Lysobacter firmicutimachus</name>
    <dbReference type="NCBI Taxonomy" id="1792846"/>
    <lineage>
        <taxon>Bacteria</taxon>
        <taxon>Pseudomonadati</taxon>
        <taxon>Pseudomonadota</taxon>
        <taxon>Gammaproteobacteria</taxon>
        <taxon>Lysobacterales</taxon>
        <taxon>Lysobacteraceae</taxon>
        <taxon>Lysobacter</taxon>
    </lineage>
</organism>